<keyword evidence="2" id="KW-0812">Transmembrane</keyword>
<keyword evidence="2" id="KW-0472">Membrane</keyword>
<reference evidence="3 4" key="1">
    <citation type="submission" date="2021-03" db="EMBL/GenBank/DDBJ databases">
        <title>novel species isolated from a fishpond in China.</title>
        <authorList>
            <person name="Lu H."/>
            <person name="Cai Z."/>
        </authorList>
    </citation>
    <scope>NUCLEOTIDE SEQUENCE [LARGE SCALE GENOMIC DNA]</scope>
    <source>
        <strain evidence="3 4">H41</strain>
    </source>
</reference>
<feature type="transmembrane region" description="Helical" evidence="2">
    <location>
        <begin position="59"/>
        <end position="81"/>
    </location>
</feature>
<dbReference type="EMBL" id="JAFKCT010000003">
    <property type="protein sequence ID" value="MBN7811376.1"/>
    <property type="molecule type" value="Genomic_DNA"/>
</dbReference>
<evidence type="ECO:0000256" key="1">
    <source>
        <dbReference type="SAM" id="MobiDB-lite"/>
    </source>
</evidence>
<evidence type="ECO:0000256" key="2">
    <source>
        <dbReference type="SAM" id="Phobius"/>
    </source>
</evidence>
<dbReference type="Proteomes" id="UP000664317">
    <property type="component" value="Unassembled WGS sequence"/>
</dbReference>
<evidence type="ECO:0000313" key="4">
    <source>
        <dbReference type="Proteomes" id="UP000664317"/>
    </source>
</evidence>
<dbReference type="RefSeq" id="WP_206578150.1">
    <property type="nucleotide sequence ID" value="NZ_JAFKCT010000003.1"/>
</dbReference>
<gene>
    <name evidence="3" type="ORF">J0A68_10435</name>
</gene>
<organism evidence="3 4">
    <name type="scientific">Algoriphagus oliviformis</name>
    <dbReference type="NCBI Taxonomy" id="2811231"/>
    <lineage>
        <taxon>Bacteria</taxon>
        <taxon>Pseudomonadati</taxon>
        <taxon>Bacteroidota</taxon>
        <taxon>Cytophagia</taxon>
        <taxon>Cytophagales</taxon>
        <taxon>Cyclobacteriaceae</taxon>
        <taxon>Algoriphagus</taxon>
    </lineage>
</organism>
<accession>A0ABS3C448</accession>
<keyword evidence="4" id="KW-1185">Reference proteome</keyword>
<evidence type="ECO:0000313" key="3">
    <source>
        <dbReference type="EMBL" id="MBN7811376.1"/>
    </source>
</evidence>
<feature type="region of interest" description="Disordered" evidence="1">
    <location>
        <begin position="112"/>
        <end position="228"/>
    </location>
</feature>
<feature type="compositionally biased region" description="Basic and acidic residues" evidence="1">
    <location>
        <begin position="182"/>
        <end position="191"/>
    </location>
</feature>
<sequence>MKKLPEHSPKEGTWENILRQGDFDLQCRSLLGNLPDYAPRADAWAELEKKLSKREKPVFFVYWKTAAAISLVLAAMAWLLLDSQKMPKSQSTGPVLSHGAPEQLSVPAEKPLERAEPIESSSTPALLSAEAEIPKVNPRPADQAEEKTDPRPEHTPVELPERDLPSPSLAMAEPTIESLPLETRDTRHEVRISWGMQPEKPKPRATFGIGRPETTQETQVSRLDKPPGTIRIKFKN</sequence>
<keyword evidence="2" id="KW-1133">Transmembrane helix</keyword>
<name>A0ABS3C448_9BACT</name>
<protein>
    <submittedName>
        <fullName evidence="3">Uncharacterized protein</fullName>
    </submittedName>
</protein>
<comment type="caution">
    <text evidence="3">The sequence shown here is derived from an EMBL/GenBank/DDBJ whole genome shotgun (WGS) entry which is preliminary data.</text>
</comment>
<proteinExistence type="predicted"/>
<feature type="compositionally biased region" description="Basic and acidic residues" evidence="1">
    <location>
        <begin position="142"/>
        <end position="164"/>
    </location>
</feature>